<organism evidence="1 2">
    <name type="scientific">Racocetra persica</name>
    <dbReference type="NCBI Taxonomy" id="160502"/>
    <lineage>
        <taxon>Eukaryota</taxon>
        <taxon>Fungi</taxon>
        <taxon>Fungi incertae sedis</taxon>
        <taxon>Mucoromycota</taxon>
        <taxon>Glomeromycotina</taxon>
        <taxon>Glomeromycetes</taxon>
        <taxon>Diversisporales</taxon>
        <taxon>Gigasporaceae</taxon>
        <taxon>Racocetra</taxon>
    </lineage>
</organism>
<gene>
    <name evidence="1" type="ORF">RPERSI_LOCUS32833</name>
</gene>
<feature type="non-terminal residue" evidence="1">
    <location>
        <position position="1"/>
    </location>
</feature>
<proteinExistence type="predicted"/>
<dbReference type="EMBL" id="CAJVQC010138984">
    <property type="protein sequence ID" value="CAG8843585.1"/>
    <property type="molecule type" value="Genomic_DNA"/>
</dbReference>
<sequence>LALPECEIISSSVKIHQRFLASPEPLSSMKISVLEYELIQKDLSK</sequence>
<evidence type="ECO:0000313" key="1">
    <source>
        <dbReference type="EMBL" id="CAG8843585.1"/>
    </source>
</evidence>
<keyword evidence="2" id="KW-1185">Reference proteome</keyword>
<accession>A0ACA9SLW7</accession>
<evidence type="ECO:0000313" key="2">
    <source>
        <dbReference type="Proteomes" id="UP000789920"/>
    </source>
</evidence>
<name>A0ACA9SLW7_9GLOM</name>
<reference evidence="1" key="1">
    <citation type="submission" date="2021-06" db="EMBL/GenBank/DDBJ databases">
        <authorList>
            <person name="Kallberg Y."/>
            <person name="Tangrot J."/>
            <person name="Rosling A."/>
        </authorList>
    </citation>
    <scope>NUCLEOTIDE SEQUENCE</scope>
    <source>
        <strain evidence="1">MA461A</strain>
    </source>
</reference>
<protein>
    <submittedName>
        <fullName evidence="1">27160_t:CDS:1</fullName>
    </submittedName>
</protein>
<dbReference type="Proteomes" id="UP000789920">
    <property type="component" value="Unassembled WGS sequence"/>
</dbReference>
<comment type="caution">
    <text evidence="1">The sequence shown here is derived from an EMBL/GenBank/DDBJ whole genome shotgun (WGS) entry which is preliminary data.</text>
</comment>
<feature type="non-terminal residue" evidence="1">
    <location>
        <position position="45"/>
    </location>
</feature>